<accession>A0A363UPY7</accession>
<dbReference type="Gene3D" id="2.170.130.10">
    <property type="entry name" value="TonB-dependent receptor, plug domain"/>
    <property type="match status" value="1"/>
</dbReference>
<keyword evidence="11" id="KW-0732">Signal</keyword>
<comment type="similarity">
    <text evidence="8 9">Belongs to the TonB-dependent receptor family.</text>
</comment>
<evidence type="ECO:0000256" key="10">
    <source>
        <dbReference type="SAM" id="MobiDB-lite"/>
    </source>
</evidence>
<gene>
    <name evidence="14" type="ORF">DEH80_03095</name>
</gene>
<feature type="chain" id="PRO_5017041742" description="TonB-dependent receptor" evidence="11">
    <location>
        <begin position="26"/>
        <end position="916"/>
    </location>
</feature>
<dbReference type="Gene3D" id="2.40.170.20">
    <property type="entry name" value="TonB-dependent receptor, beta-barrel domain"/>
    <property type="match status" value="1"/>
</dbReference>
<dbReference type="InterPro" id="IPR036942">
    <property type="entry name" value="Beta-barrel_TonB_sf"/>
</dbReference>
<dbReference type="AlphaFoldDB" id="A0A363UPY7"/>
<evidence type="ECO:0000313" key="14">
    <source>
        <dbReference type="EMBL" id="PWN57489.1"/>
    </source>
</evidence>
<feature type="region of interest" description="Disordered" evidence="10">
    <location>
        <begin position="649"/>
        <end position="670"/>
    </location>
</feature>
<dbReference type="PANTHER" id="PTHR47234">
    <property type="match status" value="1"/>
</dbReference>
<protein>
    <recommendedName>
        <fullName evidence="16">TonB-dependent receptor</fullName>
    </recommendedName>
</protein>
<evidence type="ECO:0000256" key="11">
    <source>
        <dbReference type="SAM" id="SignalP"/>
    </source>
</evidence>
<dbReference type="GO" id="GO:0009279">
    <property type="term" value="C:cell outer membrane"/>
    <property type="evidence" value="ECO:0007669"/>
    <property type="project" value="UniProtKB-SubCell"/>
</dbReference>
<evidence type="ECO:0000256" key="2">
    <source>
        <dbReference type="ARBA" id="ARBA00022448"/>
    </source>
</evidence>
<keyword evidence="7 8" id="KW-0998">Cell outer membrane</keyword>
<evidence type="ECO:0000313" key="15">
    <source>
        <dbReference type="Proteomes" id="UP000251800"/>
    </source>
</evidence>
<dbReference type="Pfam" id="PF00593">
    <property type="entry name" value="TonB_dep_Rec_b-barrel"/>
    <property type="match status" value="1"/>
</dbReference>
<comment type="subcellular location">
    <subcellularLocation>
        <location evidence="1 8">Cell outer membrane</location>
        <topology evidence="1 8">Multi-pass membrane protein</topology>
    </subcellularLocation>
</comment>
<dbReference type="SUPFAM" id="SSF56935">
    <property type="entry name" value="Porins"/>
    <property type="match status" value="1"/>
</dbReference>
<evidence type="ECO:0000256" key="1">
    <source>
        <dbReference type="ARBA" id="ARBA00004571"/>
    </source>
</evidence>
<dbReference type="InterPro" id="IPR000531">
    <property type="entry name" value="Beta-barrel_TonB"/>
</dbReference>
<dbReference type="PANTHER" id="PTHR47234:SF2">
    <property type="entry name" value="TONB-DEPENDENT RECEPTOR"/>
    <property type="match status" value="1"/>
</dbReference>
<evidence type="ECO:0000259" key="13">
    <source>
        <dbReference type="Pfam" id="PF07715"/>
    </source>
</evidence>
<feature type="domain" description="TonB-dependent receptor plug" evidence="13">
    <location>
        <begin position="52"/>
        <end position="166"/>
    </location>
</feature>
<evidence type="ECO:0000256" key="3">
    <source>
        <dbReference type="ARBA" id="ARBA00022452"/>
    </source>
</evidence>
<evidence type="ECO:0000256" key="5">
    <source>
        <dbReference type="ARBA" id="ARBA00023077"/>
    </source>
</evidence>
<dbReference type="EMBL" id="QEQK01000002">
    <property type="protein sequence ID" value="PWN57489.1"/>
    <property type="molecule type" value="Genomic_DNA"/>
</dbReference>
<keyword evidence="15" id="KW-1185">Reference proteome</keyword>
<dbReference type="Proteomes" id="UP000251800">
    <property type="component" value="Unassembled WGS sequence"/>
</dbReference>
<keyword evidence="3 8" id="KW-1134">Transmembrane beta strand</keyword>
<feature type="domain" description="TonB-dependent receptor-like beta-barrel" evidence="12">
    <location>
        <begin position="495"/>
        <end position="880"/>
    </location>
</feature>
<evidence type="ECO:0000256" key="6">
    <source>
        <dbReference type="ARBA" id="ARBA00023136"/>
    </source>
</evidence>
<keyword evidence="6 8" id="KW-0472">Membrane</keyword>
<dbReference type="PROSITE" id="PS52016">
    <property type="entry name" value="TONB_DEPENDENT_REC_3"/>
    <property type="match status" value="1"/>
</dbReference>
<evidence type="ECO:0008006" key="16">
    <source>
        <dbReference type="Google" id="ProtNLM"/>
    </source>
</evidence>
<keyword evidence="5 9" id="KW-0798">TonB box</keyword>
<evidence type="ECO:0000259" key="12">
    <source>
        <dbReference type="Pfam" id="PF00593"/>
    </source>
</evidence>
<comment type="caution">
    <text evidence="14">The sequence shown here is derived from an EMBL/GenBank/DDBJ whole genome shotgun (WGS) entry which is preliminary data.</text>
</comment>
<dbReference type="Pfam" id="PF07715">
    <property type="entry name" value="Plug"/>
    <property type="match status" value="1"/>
</dbReference>
<keyword evidence="2 8" id="KW-0813">Transport</keyword>
<evidence type="ECO:0000256" key="4">
    <source>
        <dbReference type="ARBA" id="ARBA00022692"/>
    </source>
</evidence>
<evidence type="ECO:0000256" key="8">
    <source>
        <dbReference type="PROSITE-ProRule" id="PRU01360"/>
    </source>
</evidence>
<name>A0A363UPY7_9GAMM</name>
<evidence type="ECO:0000256" key="7">
    <source>
        <dbReference type="ARBA" id="ARBA00023237"/>
    </source>
</evidence>
<organism evidence="14 15">
    <name type="scientific">Abyssibacter profundi</name>
    <dbReference type="NCBI Taxonomy" id="2182787"/>
    <lineage>
        <taxon>Bacteria</taxon>
        <taxon>Pseudomonadati</taxon>
        <taxon>Pseudomonadota</taxon>
        <taxon>Gammaproteobacteria</taxon>
        <taxon>Chromatiales</taxon>
        <taxon>Oceanococcaceae</taxon>
        <taxon>Abyssibacter</taxon>
    </lineage>
</organism>
<dbReference type="OrthoDB" id="176248at2"/>
<dbReference type="InterPro" id="IPR037066">
    <property type="entry name" value="Plug_dom_sf"/>
</dbReference>
<dbReference type="InterPro" id="IPR039426">
    <property type="entry name" value="TonB-dep_rcpt-like"/>
</dbReference>
<keyword evidence="4 8" id="KW-0812">Transmembrane</keyword>
<proteinExistence type="inferred from homology"/>
<feature type="signal peptide" evidence="11">
    <location>
        <begin position="1"/>
        <end position="25"/>
    </location>
</feature>
<dbReference type="InterPro" id="IPR012910">
    <property type="entry name" value="Plug_dom"/>
</dbReference>
<sequence length="916" mass="98739">MGIGMFLRYTAGMLAGLACALVAQAADTETPLELQTLDVTGTHLERDAAVDPVVAFDRDELVRSGHSTLGRFLQALPMMSGSPLSGSTNRRGSGGGLSRGIESVELRGLGAQRTLILLNGRRMLAGGNGSSGVVDLASLPMAMIERIEVLTSSASVAYGADAIAGVVNVLTRKHVAGVEMSARSALTERGDGGVLDLSAVTGGRIGQTQLNAGITLHDQQSVGRADRSFSSRWLTVSGPDNVIVPTGSSAPPHGRFRTSDGNVTLIEGEDGDRAEDFRPFINEGPDTDRFNFNPFEDLIQDSRRLSVFTALRHDLSPSLSLTAELLFQQRDSDTQIAPLPFFTNRLPGVTVSEDNFYNPFGEEITDARRRLVEAGPRRFVQDNQLWMLALGADGLLGPWHWQTQVQHGRNRVRQTQTGDLRRDRVAAALGPSFVDNGVARCGSADDVVPGCVPLNLFGGPGSITADMLDWAGLSALTDRQVNEESLLSASAYRDAWTMPAGSAGLAVGIDVRSTDAEDVPDAQTRAGNTTGAARQTTQGGFDSRALFAELALPLLANRPAVRQLDLELGLRWVDYSNFDAETIFDTALRYAASDWLTLRLGYGEAFRAPTVGELFGGASESNPIVEDPCADFSSLSQTERDRCVAQGVPADGSFNQTGNEVPAVGGGNPRLSPERATSFTSGLILNWPAFPNARLSLDYFDIEIHDGITALGASTLLSQCIATGRRTFCDRIQRNSDGSIASIQRNLQNAARETARGVDIEFGYRHATAIGELNHRLLLSRLLERSVQAFDGAQPLTGVGRYDADNFGVIPAWKGTYAASLNGQRWFAGYALEWIDDIEDQGGDLAPGTRYAVGSRLYHDVHLGYRSQHNLSLVVGVDNVTDRAPPFIPNGGELNTDESAYRLLGRRYWLRLTHRF</sequence>
<reference evidence="14 15" key="1">
    <citation type="submission" date="2018-05" db="EMBL/GenBank/DDBJ databases">
        <title>Abyssibacter profundi OUC007T gen. nov., sp. nov, a marine bacterium isolated from seawater of the Mariana Trench.</title>
        <authorList>
            <person name="Zhou S."/>
        </authorList>
    </citation>
    <scope>NUCLEOTIDE SEQUENCE [LARGE SCALE GENOMIC DNA]</scope>
    <source>
        <strain evidence="14 15">OUC007</strain>
    </source>
</reference>
<evidence type="ECO:0000256" key="9">
    <source>
        <dbReference type="RuleBase" id="RU003357"/>
    </source>
</evidence>